<dbReference type="GO" id="GO:0008017">
    <property type="term" value="F:microtubule binding"/>
    <property type="evidence" value="ECO:0007669"/>
    <property type="project" value="TreeGrafter"/>
</dbReference>
<dbReference type="SMART" id="SM00053">
    <property type="entry name" value="DYNc"/>
    <property type="match status" value="1"/>
</dbReference>
<accession>A0AAD1U1F2</accession>
<dbReference type="Pfam" id="PF00350">
    <property type="entry name" value="Dynamin_N"/>
    <property type="match status" value="1"/>
</dbReference>
<organism evidence="5 6">
    <name type="scientific">Euplotes crassus</name>
    <dbReference type="NCBI Taxonomy" id="5936"/>
    <lineage>
        <taxon>Eukaryota</taxon>
        <taxon>Sar</taxon>
        <taxon>Alveolata</taxon>
        <taxon>Ciliophora</taxon>
        <taxon>Intramacronucleata</taxon>
        <taxon>Spirotrichea</taxon>
        <taxon>Hypotrichia</taxon>
        <taxon>Euplotida</taxon>
        <taxon>Euplotidae</taxon>
        <taxon>Moneuplotes</taxon>
    </lineage>
</organism>
<dbReference type="PANTHER" id="PTHR11566:SF21">
    <property type="entry name" value="DYNAMIN RELATED PROTEIN 1, ISOFORM A"/>
    <property type="match status" value="1"/>
</dbReference>
<dbReference type="EMBL" id="CAMPGE010001646">
    <property type="protein sequence ID" value="CAI2360447.1"/>
    <property type="molecule type" value="Genomic_DNA"/>
</dbReference>
<dbReference type="SUPFAM" id="SSF52540">
    <property type="entry name" value="P-loop containing nucleoside triphosphate hydrolases"/>
    <property type="match status" value="1"/>
</dbReference>
<dbReference type="AlphaFoldDB" id="A0AAD1U1F2"/>
<evidence type="ECO:0000256" key="3">
    <source>
        <dbReference type="RuleBase" id="RU003932"/>
    </source>
</evidence>
<dbReference type="InterPro" id="IPR022812">
    <property type="entry name" value="Dynamin"/>
</dbReference>
<dbReference type="Proteomes" id="UP001295684">
    <property type="component" value="Unassembled WGS sequence"/>
</dbReference>
<dbReference type="CDD" id="cd08771">
    <property type="entry name" value="DLP_1"/>
    <property type="match status" value="1"/>
</dbReference>
<feature type="domain" description="Dynamin-type G" evidence="4">
    <location>
        <begin position="9"/>
        <end position="270"/>
    </location>
</feature>
<keyword evidence="1 3" id="KW-0547">Nucleotide-binding</keyword>
<gene>
    <name evidence="5" type="ORF">ECRASSUSDP1_LOCUS1751</name>
</gene>
<evidence type="ECO:0000256" key="2">
    <source>
        <dbReference type="ARBA" id="ARBA00023134"/>
    </source>
</evidence>
<dbReference type="InterPro" id="IPR045063">
    <property type="entry name" value="Dynamin_N"/>
</dbReference>
<dbReference type="InterPro" id="IPR001401">
    <property type="entry name" value="Dynamin_GTPase"/>
</dbReference>
<comment type="caution">
    <text evidence="5">The sequence shown here is derived from an EMBL/GenBank/DDBJ whole genome shotgun (WGS) entry which is preliminary data.</text>
</comment>
<protein>
    <recommendedName>
        <fullName evidence="4">Dynamin-type G domain-containing protein</fullName>
    </recommendedName>
</protein>
<dbReference type="Pfam" id="PF01031">
    <property type="entry name" value="Dynamin_M"/>
    <property type="match status" value="2"/>
</dbReference>
<name>A0AAD1U1F2_EUPCR</name>
<dbReference type="InterPro" id="IPR019762">
    <property type="entry name" value="Dynamin_GTPase_CS"/>
</dbReference>
<comment type="similarity">
    <text evidence="3">Belongs to the TRAFAC class dynamin-like GTPase superfamily. Dynamin/Fzo/YdjA family.</text>
</comment>
<dbReference type="GO" id="GO:0005874">
    <property type="term" value="C:microtubule"/>
    <property type="evidence" value="ECO:0007669"/>
    <property type="project" value="TreeGrafter"/>
</dbReference>
<keyword evidence="2 3" id="KW-0342">GTP-binding</keyword>
<sequence>MQGIIPLINKIQEALMVVGSQSCGKSSVLESIVGKDFLPRGNGIVTRRPLVLQLYNIASTKEYAFFSHLDKEFTSFREIKEEIIRETCRVCGDNKGVSTDPIFLKIFSNNVINLTLVDLPGITKNPVGDQPKDIEKQINTLGKYHNSGCSPANADIANSDSLKMARKVDPKGERTSGIITKVDLTDEGTDALELLQGEIYPLKLGYIGMVCRSQKEINDGTTIVDSIKQEEKFFKTHPVYHKMSHNLGISALSSKLNTLFNALDSLHPLKIISDDDIHTSVENASALTPSLFVEEKAFHILVKQQIARLQEPALQCAEQVFTELRDLVSSICLPELER</sequence>
<reference evidence="5" key="1">
    <citation type="submission" date="2023-07" db="EMBL/GenBank/DDBJ databases">
        <authorList>
            <consortium name="AG Swart"/>
            <person name="Singh M."/>
            <person name="Singh A."/>
            <person name="Seah K."/>
            <person name="Emmerich C."/>
        </authorList>
    </citation>
    <scope>NUCLEOTIDE SEQUENCE</scope>
    <source>
        <strain evidence="5">DP1</strain>
    </source>
</reference>
<evidence type="ECO:0000313" key="5">
    <source>
        <dbReference type="EMBL" id="CAI2360447.1"/>
    </source>
</evidence>
<evidence type="ECO:0000256" key="1">
    <source>
        <dbReference type="ARBA" id="ARBA00022741"/>
    </source>
</evidence>
<dbReference type="PROSITE" id="PS00410">
    <property type="entry name" value="G_DYNAMIN_1"/>
    <property type="match status" value="1"/>
</dbReference>
<dbReference type="InterPro" id="IPR030381">
    <property type="entry name" value="G_DYNAMIN_dom"/>
</dbReference>
<dbReference type="PRINTS" id="PR00195">
    <property type="entry name" value="DYNAMIN"/>
</dbReference>
<proteinExistence type="inferred from homology"/>
<evidence type="ECO:0000313" key="6">
    <source>
        <dbReference type="Proteomes" id="UP001295684"/>
    </source>
</evidence>
<dbReference type="GO" id="GO:0003924">
    <property type="term" value="F:GTPase activity"/>
    <property type="evidence" value="ECO:0007669"/>
    <property type="project" value="InterPro"/>
</dbReference>
<evidence type="ECO:0000259" key="4">
    <source>
        <dbReference type="PROSITE" id="PS51718"/>
    </source>
</evidence>
<dbReference type="PANTHER" id="PTHR11566">
    <property type="entry name" value="DYNAMIN"/>
    <property type="match status" value="1"/>
</dbReference>
<dbReference type="Gene3D" id="3.40.50.300">
    <property type="entry name" value="P-loop containing nucleotide triphosphate hydrolases"/>
    <property type="match status" value="1"/>
</dbReference>
<keyword evidence="6" id="KW-1185">Reference proteome</keyword>
<dbReference type="GO" id="GO:0005737">
    <property type="term" value="C:cytoplasm"/>
    <property type="evidence" value="ECO:0007669"/>
    <property type="project" value="TreeGrafter"/>
</dbReference>
<dbReference type="PROSITE" id="PS51718">
    <property type="entry name" value="G_DYNAMIN_2"/>
    <property type="match status" value="1"/>
</dbReference>
<dbReference type="GO" id="GO:0016020">
    <property type="term" value="C:membrane"/>
    <property type="evidence" value="ECO:0007669"/>
    <property type="project" value="TreeGrafter"/>
</dbReference>
<dbReference type="GO" id="GO:0005525">
    <property type="term" value="F:GTP binding"/>
    <property type="evidence" value="ECO:0007669"/>
    <property type="project" value="UniProtKB-KW"/>
</dbReference>
<dbReference type="InterPro" id="IPR000375">
    <property type="entry name" value="Dynamin_stalk"/>
</dbReference>
<dbReference type="InterPro" id="IPR027417">
    <property type="entry name" value="P-loop_NTPase"/>
</dbReference>